<reference evidence="2" key="1">
    <citation type="submission" date="2018-06" db="EMBL/GenBank/DDBJ databases">
        <authorList>
            <person name="Zhirakovskaya E."/>
        </authorList>
    </citation>
    <scope>NUCLEOTIDE SEQUENCE</scope>
</reference>
<name>A0A3B0VVR1_9ZZZZ</name>
<dbReference type="Pfam" id="PF04012">
    <property type="entry name" value="PspA_IM30"/>
    <property type="match status" value="1"/>
</dbReference>
<evidence type="ECO:0000313" key="2">
    <source>
        <dbReference type="EMBL" id="VAW35464.1"/>
    </source>
</evidence>
<sequence length="224" mass="25180">MASLLRKLKTLFKARLHEAADKALQKSDLSVYDDYIRQAERELDDFKRTIAPMYAQVKTSGRRRKALANDAAKFDLAIDAFLRQGKQTEAMVTQKQFMSAMELIKTYDASLQKQVSALEKLDDVKIKLEGRLAIAKQERQELGFLLQLAKSKELSAKAMRSLDSLIDQGDSEVATAAENIRSRLDHADASWEIQASSLDNQLDDAMQSLEVEAALAERMNRLGV</sequence>
<gene>
    <name evidence="2" type="ORF">MNBD_CHLOROFLEXI01-4156</name>
</gene>
<dbReference type="EMBL" id="UOEU01000586">
    <property type="protein sequence ID" value="VAW35464.1"/>
    <property type="molecule type" value="Genomic_DNA"/>
</dbReference>
<dbReference type="AlphaFoldDB" id="A0A3B0VVR1"/>
<organism evidence="2">
    <name type="scientific">hydrothermal vent metagenome</name>
    <dbReference type="NCBI Taxonomy" id="652676"/>
    <lineage>
        <taxon>unclassified sequences</taxon>
        <taxon>metagenomes</taxon>
        <taxon>ecological metagenomes</taxon>
    </lineage>
</organism>
<accession>A0A3B0VVR1</accession>
<dbReference type="InterPro" id="IPR007157">
    <property type="entry name" value="PspA_VIPP1"/>
</dbReference>
<evidence type="ECO:0008006" key="3">
    <source>
        <dbReference type="Google" id="ProtNLM"/>
    </source>
</evidence>
<proteinExistence type="inferred from homology"/>
<comment type="similarity">
    <text evidence="1">Belongs to the PspA/Vipp/IM30 family.</text>
</comment>
<protein>
    <recommendedName>
        <fullName evidence="3">PspA/IM30 family protein</fullName>
    </recommendedName>
</protein>
<evidence type="ECO:0000256" key="1">
    <source>
        <dbReference type="ARBA" id="ARBA00043985"/>
    </source>
</evidence>